<feature type="signal peptide" evidence="2">
    <location>
        <begin position="1"/>
        <end position="19"/>
    </location>
</feature>
<reference evidence="4" key="1">
    <citation type="submission" date="2025-08" db="UniProtKB">
        <authorList>
            <consortium name="RefSeq"/>
        </authorList>
    </citation>
    <scope>IDENTIFICATION</scope>
    <source>
        <tissue evidence="4">Gonads</tissue>
    </source>
</reference>
<evidence type="ECO:0000256" key="1">
    <source>
        <dbReference type="SAM" id="Phobius"/>
    </source>
</evidence>
<dbReference type="GeneID" id="106175543"/>
<keyword evidence="1" id="KW-0812">Transmembrane</keyword>
<dbReference type="Proteomes" id="UP000085678">
    <property type="component" value="Unplaced"/>
</dbReference>
<organism evidence="3 4">
    <name type="scientific">Lingula anatina</name>
    <name type="common">Brachiopod</name>
    <name type="synonym">Lingula unguis</name>
    <dbReference type="NCBI Taxonomy" id="7574"/>
    <lineage>
        <taxon>Eukaryota</taxon>
        <taxon>Metazoa</taxon>
        <taxon>Spiralia</taxon>
        <taxon>Lophotrochozoa</taxon>
        <taxon>Brachiopoda</taxon>
        <taxon>Linguliformea</taxon>
        <taxon>Lingulata</taxon>
        <taxon>Lingulida</taxon>
        <taxon>Linguloidea</taxon>
        <taxon>Lingulidae</taxon>
        <taxon>Lingula</taxon>
    </lineage>
</organism>
<gene>
    <name evidence="4" type="primary">LOC106175543</name>
</gene>
<feature type="transmembrane region" description="Helical" evidence="1">
    <location>
        <begin position="77"/>
        <end position="101"/>
    </location>
</feature>
<sequence length="157" mass="17548">MPKAAVLLILGLFVLGIQADDRRHHGGSAHPEPTSTGHHDYKDYQEKRHHEMDKDDDKDDDKWNFSSYKRFHSAWKITAIVLGVVLVVGVFAVSVACCIVCRCKQRFCTTSYRSSCGVPPSEKYKTPSGMEKAVEAGVYAPPAYDEAVQQADEVKKF</sequence>
<evidence type="ECO:0000313" key="3">
    <source>
        <dbReference type="Proteomes" id="UP000085678"/>
    </source>
</evidence>
<accession>A0A1S3JSP2</accession>
<keyword evidence="1" id="KW-0472">Membrane</keyword>
<name>A0A1S3JSP2_LINAN</name>
<dbReference type="AlphaFoldDB" id="A0A1S3JSP2"/>
<feature type="chain" id="PRO_5010331783" evidence="2">
    <location>
        <begin position="20"/>
        <end position="157"/>
    </location>
</feature>
<evidence type="ECO:0000313" key="4">
    <source>
        <dbReference type="RefSeq" id="XP_013413059.1"/>
    </source>
</evidence>
<protein>
    <submittedName>
        <fullName evidence="4">Uncharacterized protein LOC106175543</fullName>
    </submittedName>
</protein>
<dbReference type="InParanoid" id="A0A1S3JSP2"/>
<proteinExistence type="predicted"/>
<dbReference type="KEGG" id="lak:106175543"/>
<keyword evidence="3" id="KW-1185">Reference proteome</keyword>
<dbReference type="RefSeq" id="XP_013413059.1">
    <property type="nucleotide sequence ID" value="XM_013557605.2"/>
</dbReference>
<keyword evidence="2" id="KW-0732">Signal</keyword>
<evidence type="ECO:0000256" key="2">
    <source>
        <dbReference type="SAM" id="SignalP"/>
    </source>
</evidence>
<keyword evidence="1" id="KW-1133">Transmembrane helix</keyword>